<reference evidence="1 2" key="1">
    <citation type="submission" date="2023-11" db="EMBL/GenBank/DDBJ databases">
        <title>Plant-associative lifestyle of Vibrio porteresiae and its evolutionary dynamics.</title>
        <authorList>
            <person name="Rameshkumar N."/>
            <person name="Kirti K."/>
        </authorList>
    </citation>
    <scope>NUCLEOTIDE SEQUENCE [LARGE SCALE GENOMIC DNA]</scope>
    <source>
        <strain evidence="1 2">MSSRF7</strain>
    </source>
</reference>
<evidence type="ECO:0000313" key="1">
    <source>
        <dbReference type="EMBL" id="MDW6091524.1"/>
    </source>
</evidence>
<accession>A0ABU4IQ47</accession>
<dbReference type="RefSeq" id="WP_318584295.1">
    <property type="nucleotide sequence ID" value="NZ_JAWRCP010000001.1"/>
</dbReference>
<proteinExistence type="predicted"/>
<comment type="caution">
    <text evidence="1">The sequence shown here is derived from an EMBL/GenBank/DDBJ whole genome shotgun (WGS) entry which is preliminary data.</text>
</comment>
<sequence length="461" mass="51793">MKKLPQSLFDVYALALPCGHAFGRAPPIAAWQSYDGLSYAGITYDDSNGIFGLLAARRRIDQTWAIVSCDDDFSTYEEAYSHIPALLKEGEPPEPLPPNMASRPLLHDVGNRKPSDIFKLLSKPSHHVAAWMLNQLYLSLPNPDRNWVSDCQTDNFHTRLWEAQLLASFREQGLMVSQPHPSPDFLIENKHGGEAWVEAVTANPQMRYNHVNSTPRGAPTDRAERLLGGAAERFAKTIGNKLKRNYHELEHVRGKPFLIALADFHAPSSMTWSREALICYLYGIYPVVETDAGEPFASAESVEKLLGKSAFPAGLFADNQHSELSAIIFTNACSIAKLNRVGVSAGASTEGLKFTRIGEFFDRRPNALKGIPFCYDVTSPEYRALWPQGYEPWCAELEVFHNPYAKYPVKRELLPEATHWFKRNEEIVCLSFYETAILCSKTIIQDESEPTLDIGYLYDDC</sequence>
<keyword evidence="2" id="KW-1185">Reference proteome</keyword>
<dbReference type="EMBL" id="JAWRCP010000001">
    <property type="protein sequence ID" value="MDW6091524.1"/>
    <property type="molecule type" value="Genomic_DNA"/>
</dbReference>
<gene>
    <name evidence="1" type="ORF">SBX64_03000</name>
</gene>
<dbReference type="Proteomes" id="UP001279860">
    <property type="component" value="Unassembled WGS sequence"/>
</dbReference>
<evidence type="ECO:0000313" key="2">
    <source>
        <dbReference type="Proteomes" id="UP001279860"/>
    </source>
</evidence>
<name>A0ABU4IQ47_9VIBR</name>
<protein>
    <recommendedName>
        <fullName evidence="3">Glycosaminoglycan attachment site</fullName>
    </recommendedName>
</protein>
<organism evidence="1 2">
    <name type="scientific">Vibrio rhizosphaerae</name>
    <dbReference type="NCBI Taxonomy" id="398736"/>
    <lineage>
        <taxon>Bacteria</taxon>
        <taxon>Pseudomonadati</taxon>
        <taxon>Pseudomonadota</taxon>
        <taxon>Gammaproteobacteria</taxon>
        <taxon>Vibrionales</taxon>
        <taxon>Vibrionaceae</taxon>
        <taxon>Vibrio</taxon>
    </lineage>
</organism>
<evidence type="ECO:0008006" key="3">
    <source>
        <dbReference type="Google" id="ProtNLM"/>
    </source>
</evidence>